<proteinExistence type="predicted"/>
<reference evidence="1 2" key="1">
    <citation type="journal article" date="2014" name="ISME J.">
        <title>Ecophysiology of Thioploca ingrica as revealed by the complete genome sequence supplemented with proteomic evidence.</title>
        <authorList>
            <person name="Kojima H."/>
            <person name="Ogura Y."/>
            <person name="Yamamoto N."/>
            <person name="Togashi T."/>
            <person name="Mori H."/>
            <person name="Watanabe T."/>
            <person name="Nemoto F."/>
            <person name="Kurokawa K."/>
            <person name="Hayashi T."/>
            <person name="Fukui M."/>
        </authorList>
    </citation>
    <scope>NUCLEOTIDE SEQUENCE [LARGE SCALE GENOMIC DNA]</scope>
</reference>
<dbReference type="InterPro" id="IPR058087">
    <property type="entry name" value="XAC2610_dom"/>
</dbReference>
<name>A0A090AFK0_9GAMM</name>
<accession>A0A090AFK0</accession>
<organism evidence="1 2">
    <name type="scientific">Thioploca ingrica</name>
    <dbReference type="NCBI Taxonomy" id="40754"/>
    <lineage>
        <taxon>Bacteria</taxon>
        <taxon>Pseudomonadati</taxon>
        <taxon>Pseudomonadota</taxon>
        <taxon>Gammaproteobacteria</taxon>
        <taxon>Thiotrichales</taxon>
        <taxon>Thiotrichaceae</taxon>
        <taxon>Thioploca</taxon>
    </lineage>
</organism>
<dbReference type="HOGENOM" id="CLU_375936_0_0_6"/>
<dbReference type="NCBIfam" id="NF047539">
    <property type="entry name" value="XAC2610_fam"/>
    <property type="match status" value="2"/>
</dbReference>
<dbReference type="OrthoDB" id="338075at2"/>
<dbReference type="EMBL" id="AP014633">
    <property type="protein sequence ID" value="BAP56898.1"/>
    <property type="molecule type" value="Genomic_DNA"/>
</dbReference>
<evidence type="ECO:0000313" key="2">
    <source>
        <dbReference type="Proteomes" id="UP000031623"/>
    </source>
</evidence>
<sequence>MAIIQSFNKIAILSSLLVLWGYSLLTHADITTQKTESQIQQSLEATAQSIDNPETIPTLSAPQMAWSYQQTIHPHLKRVVKFLGSKIEEGLANIKKIELYKTNEVNPVQTIQALNTKTWFDGEQLNFKFEDMNFDGYQDLRLMVDIAAGPIPYLCWLFEPKTGLLVKNEELSKLTSLEVDSNHKRIISYWKTNALRQGTNYYQFIAGKLTLIRQEITEYSAEEESSYQLTVLERIGNEMKLIEQQQVPAENETKNTLDMASSIKEMWQNLDKTKGNCIEETVPTNSAIRNFFCHIKKHFLDYDLLQQLADMPIFIKGPHSDKQLSLENEYQFGYYNKVFVTWLKDNFIPAAQDQTFRKATQVIFDNYVKSLARTFYLVHELLFDDLAYLKQEQATYLELIRTHQLPAHYFLKYKNFKGLTAKKFPEREVATAVAFWIRRMIDGTADEFFAGLKLLMMTYDANFALEHAHRSPKWTYQRPLYIQPPTLTFQLFNRTVKEPTATAEESAQIEKIEIYQNNDSYPFQTIQEPNMILLEEEDGLETEDMNFDGYRDLRIASTDSASFYWLFDPHQQLFIRNKELEQLEQIYGIPDLDDNLQQLRFIWQEGDDTDEDTGLHGVNYYQFVAGKLILVRQELYQLFGEVPEEDNIFEKLNNLGEFTIVTLLEKGELIDNEMKVIEQKLVPGNLIQEKFAPEEDEETKIVNPIPLKNNTLSVNKKINRKRKSPSVKLGNSVNLYNK</sequence>
<protein>
    <submittedName>
        <fullName evidence="1">Uncharacterized protein</fullName>
    </submittedName>
</protein>
<evidence type="ECO:0000313" key="1">
    <source>
        <dbReference type="EMBL" id="BAP56898.1"/>
    </source>
</evidence>
<dbReference type="Proteomes" id="UP000031623">
    <property type="component" value="Chromosome"/>
</dbReference>
<dbReference type="AlphaFoldDB" id="A0A090AFK0"/>
<dbReference type="KEGG" id="tig:THII_2601"/>
<keyword evidence="2" id="KW-1185">Reference proteome</keyword>
<gene>
    <name evidence="1" type="ORF">THII_2601</name>
</gene>